<protein>
    <submittedName>
        <fullName evidence="1">N-formylglutamate amidohydrolase</fullName>
    </submittedName>
</protein>
<keyword evidence="1" id="KW-0378">Hydrolase</keyword>
<dbReference type="InterPro" id="IPR007709">
    <property type="entry name" value="N-FG_amidohydro"/>
</dbReference>
<dbReference type="RefSeq" id="WP_180144590.1">
    <property type="nucleotide sequence ID" value="NZ_CAADHO010000010.1"/>
</dbReference>
<evidence type="ECO:0000313" key="2">
    <source>
        <dbReference type="Proteomes" id="UP000507962"/>
    </source>
</evidence>
<dbReference type="Pfam" id="PF05013">
    <property type="entry name" value="FGase"/>
    <property type="match status" value="1"/>
</dbReference>
<keyword evidence="2" id="KW-1185">Reference proteome</keyword>
<sequence length="234" mass="26510">MKRLPIALSLPHGGLDVPAEVRHLCQLSPKEIQQDGDEGARDIAMPLRPFMASYTETHIARAFVDLNRKEKDISRDGVVKTHTCWDIPIYSEPLPPRLIKELIRRYHRPYHASLSELANTPAIALGLDLHTMAEHAPPIASDPGSRRPRICLGNNNHSAAPRPWVESMAEIAARHIDPDVTINTPFSGGWITQCHGREMPWIQLEISREPWIPHTEKGEAVLEMLQRFIEITRF</sequence>
<dbReference type="Proteomes" id="UP000507962">
    <property type="component" value="Unassembled WGS sequence"/>
</dbReference>
<dbReference type="GO" id="GO:0016787">
    <property type="term" value="F:hydrolase activity"/>
    <property type="evidence" value="ECO:0007669"/>
    <property type="project" value="UniProtKB-KW"/>
</dbReference>
<organism evidence="1 2">
    <name type="scientific">Desulfoluna butyratoxydans</name>
    <dbReference type="NCBI Taxonomy" id="231438"/>
    <lineage>
        <taxon>Bacteria</taxon>
        <taxon>Pseudomonadati</taxon>
        <taxon>Thermodesulfobacteriota</taxon>
        <taxon>Desulfobacteria</taxon>
        <taxon>Desulfobacterales</taxon>
        <taxon>Desulfolunaceae</taxon>
        <taxon>Desulfoluna</taxon>
    </lineage>
</organism>
<reference evidence="1 2" key="1">
    <citation type="submission" date="2019-03" db="EMBL/GenBank/DDBJ databases">
        <authorList>
            <person name="Nijsse B."/>
        </authorList>
    </citation>
    <scope>NUCLEOTIDE SEQUENCE [LARGE SCALE GENOMIC DNA]</scope>
    <source>
        <strain evidence="1">Desulfoluna butyratoxydans MSL71</strain>
    </source>
</reference>
<proteinExistence type="predicted"/>
<dbReference type="AlphaFoldDB" id="A0A4U8YRS3"/>
<dbReference type="SUPFAM" id="SSF53187">
    <property type="entry name" value="Zn-dependent exopeptidases"/>
    <property type="match status" value="1"/>
</dbReference>
<dbReference type="Gene3D" id="3.40.630.40">
    <property type="entry name" value="Zn-dependent exopeptidases"/>
    <property type="match status" value="1"/>
</dbReference>
<gene>
    <name evidence="1" type="ORF">MSL71_42380</name>
</gene>
<evidence type="ECO:0000313" key="1">
    <source>
        <dbReference type="EMBL" id="VFQ46570.1"/>
    </source>
</evidence>
<accession>A0A4U8YRS3</accession>
<name>A0A4U8YRS3_9BACT</name>
<dbReference type="EMBL" id="CAADHO010000010">
    <property type="protein sequence ID" value="VFQ46570.1"/>
    <property type="molecule type" value="Genomic_DNA"/>
</dbReference>